<sequence>MSLPSSHPVALPGPTGRRGAPTGALVGLAVLAAMALGALWPGLDPYGMDLAARLAGPSGGHWLGTDRLGRDLLARTLVASRYSLAIALAAVGAAATAGTALGLLAGRGDGIGEILSRLVDALMALPGVLVAMLLAVVMGPRPLTVGVAIAVALVPGYFRVSRGLALALREAPYVEAAYAAGATWGHVARWHLLPAMTRPLVAHSAAAAAVALLADAGLSYLGLGLQPPTPSWGLLLKEAQQAIGLSPWPALVPGVFLAAAALAFNAIASALQSGR</sequence>
<feature type="transmembrane region" description="Helical" evidence="7">
    <location>
        <begin position="118"/>
        <end position="137"/>
    </location>
</feature>
<accession>A0ABZ1BSC2</accession>
<evidence type="ECO:0000256" key="3">
    <source>
        <dbReference type="ARBA" id="ARBA00022475"/>
    </source>
</evidence>
<protein>
    <submittedName>
        <fullName evidence="9">ABC transporter permease</fullName>
    </submittedName>
</protein>
<evidence type="ECO:0000313" key="9">
    <source>
        <dbReference type="EMBL" id="WRP15067.1"/>
    </source>
</evidence>
<evidence type="ECO:0000256" key="1">
    <source>
        <dbReference type="ARBA" id="ARBA00004651"/>
    </source>
</evidence>
<dbReference type="PANTHER" id="PTHR43386">
    <property type="entry name" value="OLIGOPEPTIDE TRANSPORT SYSTEM PERMEASE PROTEIN APPC"/>
    <property type="match status" value="1"/>
</dbReference>
<reference evidence="10" key="1">
    <citation type="submission" date="2023-12" db="EMBL/GenBank/DDBJ databases">
        <title>Novel isolates from deep terrestrial aquifers shed light on the physiology and ecology of the class Limnochordia.</title>
        <authorList>
            <person name="Karnachuk O.V."/>
            <person name="Lukina A.P."/>
            <person name="Avakyan M.R."/>
            <person name="Kadnikov V."/>
            <person name="Begmatov S."/>
            <person name="Beletsky A.V."/>
            <person name="Mardanov A.V."/>
            <person name="Ravin N.V."/>
        </authorList>
    </citation>
    <scope>NUCLEOTIDE SEQUENCE [LARGE SCALE GENOMIC DNA]</scope>
    <source>
        <strain evidence="10">LN</strain>
    </source>
</reference>
<organism evidence="9 10">
    <name type="scientific">Geochorda subterranea</name>
    <dbReference type="NCBI Taxonomy" id="3109564"/>
    <lineage>
        <taxon>Bacteria</taxon>
        <taxon>Bacillati</taxon>
        <taxon>Bacillota</taxon>
        <taxon>Limnochordia</taxon>
        <taxon>Limnochordales</taxon>
        <taxon>Geochordaceae</taxon>
        <taxon>Geochorda</taxon>
    </lineage>
</organism>
<evidence type="ECO:0000256" key="2">
    <source>
        <dbReference type="ARBA" id="ARBA00022448"/>
    </source>
</evidence>
<dbReference type="SUPFAM" id="SSF161098">
    <property type="entry name" value="MetI-like"/>
    <property type="match status" value="1"/>
</dbReference>
<dbReference type="Gene3D" id="1.10.3720.10">
    <property type="entry name" value="MetI-like"/>
    <property type="match status" value="1"/>
</dbReference>
<dbReference type="CDD" id="cd06261">
    <property type="entry name" value="TM_PBP2"/>
    <property type="match status" value="1"/>
</dbReference>
<dbReference type="PROSITE" id="PS50928">
    <property type="entry name" value="ABC_TM1"/>
    <property type="match status" value="1"/>
</dbReference>
<evidence type="ECO:0000256" key="4">
    <source>
        <dbReference type="ARBA" id="ARBA00022692"/>
    </source>
</evidence>
<keyword evidence="4 7" id="KW-0812">Transmembrane</keyword>
<feature type="transmembrane region" description="Helical" evidence="7">
    <location>
        <begin position="82"/>
        <end position="106"/>
    </location>
</feature>
<evidence type="ECO:0000256" key="7">
    <source>
        <dbReference type="RuleBase" id="RU363032"/>
    </source>
</evidence>
<keyword evidence="5 7" id="KW-1133">Transmembrane helix</keyword>
<keyword evidence="3" id="KW-1003">Cell membrane</keyword>
<keyword evidence="10" id="KW-1185">Reference proteome</keyword>
<dbReference type="Proteomes" id="UP001333102">
    <property type="component" value="Chromosome"/>
</dbReference>
<dbReference type="RefSeq" id="WP_324669456.1">
    <property type="nucleotide sequence ID" value="NZ_CP141614.1"/>
</dbReference>
<feature type="transmembrane region" description="Helical" evidence="7">
    <location>
        <begin position="20"/>
        <end position="40"/>
    </location>
</feature>
<evidence type="ECO:0000256" key="6">
    <source>
        <dbReference type="ARBA" id="ARBA00023136"/>
    </source>
</evidence>
<dbReference type="InterPro" id="IPR050366">
    <property type="entry name" value="BP-dependent_transpt_permease"/>
</dbReference>
<comment type="similarity">
    <text evidence="7">Belongs to the binding-protein-dependent transport system permease family.</text>
</comment>
<evidence type="ECO:0000256" key="5">
    <source>
        <dbReference type="ARBA" id="ARBA00022989"/>
    </source>
</evidence>
<keyword evidence="2 7" id="KW-0813">Transport</keyword>
<evidence type="ECO:0000313" key="10">
    <source>
        <dbReference type="Proteomes" id="UP001333102"/>
    </source>
</evidence>
<dbReference type="InterPro" id="IPR000515">
    <property type="entry name" value="MetI-like"/>
</dbReference>
<keyword evidence="6 7" id="KW-0472">Membrane</keyword>
<dbReference type="InterPro" id="IPR035906">
    <property type="entry name" value="MetI-like_sf"/>
</dbReference>
<dbReference type="EMBL" id="CP141614">
    <property type="protein sequence ID" value="WRP15067.1"/>
    <property type="molecule type" value="Genomic_DNA"/>
</dbReference>
<gene>
    <name evidence="9" type="ORF">VLY81_02500</name>
</gene>
<feature type="transmembrane region" description="Helical" evidence="7">
    <location>
        <begin position="250"/>
        <end position="271"/>
    </location>
</feature>
<feature type="domain" description="ABC transmembrane type-1" evidence="8">
    <location>
        <begin position="80"/>
        <end position="268"/>
    </location>
</feature>
<name>A0ABZ1BSC2_9FIRM</name>
<feature type="transmembrane region" description="Helical" evidence="7">
    <location>
        <begin position="200"/>
        <end position="223"/>
    </location>
</feature>
<dbReference type="PANTHER" id="PTHR43386:SF25">
    <property type="entry name" value="PEPTIDE ABC TRANSPORTER PERMEASE PROTEIN"/>
    <property type="match status" value="1"/>
</dbReference>
<feature type="transmembrane region" description="Helical" evidence="7">
    <location>
        <begin position="143"/>
        <end position="160"/>
    </location>
</feature>
<comment type="subcellular location">
    <subcellularLocation>
        <location evidence="1 7">Cell membrane</location>
        <topology evidence="1 7">Multi-pass membrane protein</topology>
    </subcellularLocation>
</comment>
<dbReference type="Pfam" id="PF00528">
    <property type="entry name" value="BPD_transp_1"/>
    <property type="match status" value="1"/>
</dbReference>
<evidence type="ECO:0000259" key="8">
    <source>
        <dbReference type="PROSITE" id="PS50928"/>
    </source>
</evidence>
<proteinExistence type="inferred from homology"/>